<organism evidence="1 2">
    <name type="scientific">Ideonella margarita</name>
    <dbReference type="NCBI Taxonomy" id="2984191"/>
    <lineage>
        <taxon>Bacteria</taxon>
        <taxon>Pseudomonadati</taxon>
        <taxon>Pseudomonadota</taxon>
        <taxon>Betaproteobacteria</taxon>
        <taxon>Burkholderiales</taxon>
        <taxon>Sphaerotilaceae</taxon>
        <taxon>Ideonella</taxon>
    </lineage>
</organism>
<keyword evidence="1" id="KW-0378">Hydrolase</keyword>
<gene>
    <name evidence="1" type="ORF">AACH00_03510</name>
</gene>
<reference evidence="1 2" key="1">
    <citation type="submission" date="2024-04" db="EMBL/GenBank/DDBJ databases">
        <title>Novel species of the genus Ideonella isolated from streams.</title>
        <authorList>
            <person name="Lu H."/>
        </authorList>
    </citation>
    <scope>NUCLEOTIDE SEQUENCE [LARGE SCALE GENOMIC DNA]</scope>
    <source>
        <strain evidence="1 2">LYT19W</strain>
    </source>
</reference>
<dbReference type="Pfam" id="PF10023">
    <property type="entry name" value="Aminopep"/>
    <property type="match status" value="1"/>
</dbReference>
<evidence type="ECO:0000313" key="1">
    <source>
        <dbReference type="EMBL" id="MEK8045410.1"/>
    </source>
</evidence>
<keyword evidence="2" id="KW-1185">Reference proteome</keyword>
<comment type="caution">
    <text evidence="1">The sequence shown here is derived from an EMBL/GenBank/DDBJ whole genome shotgun (WGS) entry which is preliminary data.</text>
</comment>
<dbReference type="GO" id="GO:0004177">
    <property type="term" value="F:aminopeptidase activity"/>
    <property type="evidence" value="ECO:0007669"/>
    <property type="project" value="UniProtKB-KW"/>
</dbReference>
<keyword evidence="1" id="KW-0031">Aminopeptidase</keyword>
<dbReference type="Proteomes" id="UP001379945">
    <property type="component" value="Unassembled WGS sequence"/>
</dbReference>
<proteinExistence type="predicted"/>
<protein>
    <submittedName>
        <fullName evidence="1">Aminopeptidase</fullName>
    </submittedName>
</protein>
<name>A0ABU9C2B2_9BURK</name>
<dbReference type="PIRSF" id="PIRSF029285">
    <property type="entry name" value="Aminopept"/>
    <property type="match status" value="1"/>
</dbReference>
<keyword evidence="1" id="KW-0645">Protease</keyword>
<evidence type="ECO:0000313" key="2">
    <source>
        <dbReference type="Proteomes" id="UP001379945"/>
    </source>
</evidence>
<dbReference type="RefSeq" id="WP_341397577.1">
    <property type="nucleotide sequence ID" value="NZ_JBBUTI010000002.1"/>
</dbReference>
<dbReference type="EMBL" id="JBBUTI010000002">
    <property type="protein sequence ID" value="MEK8045410.1"/>
    <property type="molecule type" value="Genomic_DNA"/>
</dbReference>
<accession>A0ABU9C2B2</accession>
<dbReference type="PROSITE" id="PS51257">
    <property type="entry name" value="PROKAR_LIPOPROTEIN"/>
    <property type="match status" value="1"/>
</dbReference>
<dbReference type="InterPro" id="IPR014553">
    <property type="entry name" value="Aminopept"/>
</dbReference>
<sequence length="371" mass="40446">MRRRGWLMVGLGGTLALATVVVGALCLGSGCSSVGYLAQAGAGHLAMAGSGRPVPEVVADAATPAALRERLLLSQRMRDWAVSTLHLPDNRSYRSYADLGRPAAVWNVVAAPELSLALRTWCFPVVGCVGYRGYYSLEAANAAADELRQEPGLEVSVYPVPAYSTLGRTDWLGGDPLLNTFITWPEGELARMIFHELSHQVVYVPGDTMFNESYATAVERLGGDRWLHEQADAAAREQVSVLQARREAVRVLVNGARDELAAVYASGRSDAQKREAKADVLARLQAGYTTLKREQWQGFNGYDAYFARMNNATLGVQAAYQQWVPAFEALWRREGCDFSRFHRAVQTLAMLPKPDRDAALTALLSSAPATP</sequence>